<proteinExistence type="predicted"/>
<dbReference type="AlphaFoldDB" id="A0A0V1C667"/>
<evidence type="ECO:0000313" key="1">
    <source>
        <dbReference type="EMBL" id="KRY44757.1"/>
    </source>
</evidence>
<dbReference type="STRING" id="45882.A0A0V1C667"/>
<dbReference type="EMBL" id="JYDI01000486">
    <property type="protein sequence ID" value="KRY44757.1"/>
    <property type="molecule type" value="Genomic_DNA"/>
</dbReference>
<reference evidence="1 2" key="1">
    <citation type="submission" date="2015-01" db="EMBL/GenBank/DDBJ databases">
        <title>Evolution of Trichinella species and genotypes.</title>
        <authorList>
            <person name="Korhonen P.K."/>
            <person name="Edoardo P."/>
            <person name="Giuseppe L.R."/>
            <person name="Gasser R.B."/>
        </authorList>
    </citation>
    <scope>NUCLEOTIDE SEQUENCE [LARGE SCALE GENOMIC DNA]</scope>
    <source>
        <strain evidence="1">ISS120</strain>
    </source>
</reference>
<dbReference type="Proteomes" id="UP000054653">
    <property type="component" value="Unassembled WGS sequence"/>
</dbReference>
<comment type="caution">
    <text evidence="1">The sequence shown here is derived from an EMBL/GenBank/DDBJ whole genome shotgun (WGS) entry which is preliminary data.</text>
</comment>
<protein>
    <submittedName>
        <fullName evidence="1">Uncharacterized protein</fullName>
    </submittedName>
</protein>
<evidence type="ECO:0000313" key="2">
    <source>
        <dbReference type="Proteomes" id="UP000054653"/>
    </source>
</evidence>
<dbReference type="OrthoDB" id="10494282at2759"/>
<gene>
    <name evidence="1" type="ORF">T03_273</name>
</gene>
<organism evidence="1 2">
    <name type="scientific">Trichinella britovi</name>
    <name type="common">Parasitic roundworm</name>
    <dbReference type="NCBI Taxonomy" id="45882"/>
    <lineage>
        <taxon>Eukaryota</taxon>
        <taxon>Metazoa</taxon>
        <taxon>Ecdysozoa</taxon>
        <taxon>Nematoda</taxon>
        <taxon>Enoplea</taxon>
        <taxon>Dorylaimia</taxon>
        <taxon>Trichinellida</taxon>
        <taxon>Trichinellidae</taxon>
        <taxon>Trichinella</taxon>
    </lineage>
</organism>
<sequence length="246" mass="28377">MLLQHFPSKLAGDRCMNEPEFKQQYQIGVLQSAFSSKDLIQQVLECGGHFIMDFANRYETLFKVLSDGIRLGSAIFFTAVALKSRFRDVAIFFCSWAFCQNSKDMLISTTLSMSTRSSCKDKRQSSLKPVVHRVTTINGAFTEFSEHSPQRSNLHRRKPAEAGSRILRKNYSKTYMVGKAAPENIRRADADQPWTILTEKRLRLASSPPPWDYLHGRYNLCCLFDPFYVFSKILRIMKRNDNHEID</sequence>
<name>A0A0V1C667_TRIBR</name>
<accession>A0A0V1C667</accession>
<keyword evidence="2" id="KW-1185">Reference proteome</keyword>